<feature type="domain" description="NAD-dependent epimerase/dehydratase" evidence="12">
    <location>
        <begin position="3"/>
        <end position="256"/>
    </location>
</feature>
<evidence type="ECO:0000256" key="3">
    <source>
        <dbReference type="ARBA" id="ARBA00004947"/>
    </source>
</evidence>
<dbReference type="Gene3D" id="3.90.25.10">
    <property type="entry name" value="UDP-galactose 4-epimerase, domain 1"/>
    <property type="match status" value="1"/>
</dbReference>
<protein>
    <recommendedName>
        <fullName evidence="6">UDP-glucose 4-epimerase</fullName>
        <ecNumber evidence="5">5.1.3.2</ecNumber>
    </recommendedName>
    <alternativeName>
        <fullName evidence="11">Galactowaldenase</fullName>
    </alternativeName>
    <alternativeName>
        <fullName evidence="10">UDP-galactose 4-epimerase</fullName>
    </alternativeName>
</protein>
<dbReference type="InterPro" id="IPR005886">
    <property type="entry name" value="UDP_G4E"/>
</dbReference>
<organism evidence="13 14">
    <name type="scientific">Kribbella speibonae</name>
    <dbReference type="NCBI Taxonomy" id="1572660"/>
    <lineage>
        <taxon>Bacteria</taxon>
        <taxon>Bacillati</taxon>
        <taxon>Actinomycetota</taxon>
        <taxon>Actinomycetes</taxon>
        <taxon>Propionibacteriales</taxon>
        <taxon>Kribbellaceae</taxon>
        <taxon>Kribbella</taxon>
    </lineage>
</organism>
<dbReference type="AlphaFoldDB" id="A0A4R0IU92"/>
<keyword evidence="7" id="KW-0520">NAD</keyword>
<evidence type="ECO:0000256" key="2">
    <source>
        <dbReference type="ARBA" id="ARBA00001911"/>
    </source>
</evidence>
<comment type="catalytic activity">
    <reaction evidence="1">
        <text>UDP-alpha-D-glucose = UDP-alpha-D-galactose</text>
        <dbReference type="Rhea" id="RHEA:22168"/>
        <dbReference type="ChEBI" id="CHEBI:58885"/>
        <dbReference type="ChEBI" id="CHEBI:66914"/>
        <dbReference type="EC" id="5.1.3.2"/>
    </reaction>
</comment>
<evidence type="ECO:0000256" key="8">
    <source>
        <dbReference type="ARBA" id="ARBA00023235"/>
    </source>
</evidence>
<dbReference type="UniPathway" id="UPA00214"/>
<evidence type="ECO:0000256" key="7">
    <source>
        <dbReference type="ARBA" id="ARBA00023027"/>
    </source>
</evidence>
<dbReference type="Proteomes" id="UP000294225">
    <property type="component" value="Unassembled WGS sequence"/>
</dbReference>
<evidence type="ECO:0000256" key="9">
    <source>
        <dbReference type="ARBA" id="ARBA00023277"/>
    </source>
</evidence>
<evidence type="ECO:0000256" key="6">
    <source>
        <dbReference type="ARBA" id="ARBA00018569"/>
    </source>
</evidence>
<evidence type="ECO:0000256" key="1">
    <source>
        <dbReference type="ARBA" id="ARBA00000083"/>
    </source>
</evidence>
<dbReference type="SUPFAM" id="SSF51735">
    <property type="entry name" value="NAD(P)-binding Rossmann-fold domains"/>
    <property type="match status" value="1"/>
</dbReference>
<keyword evidence="9" id="KW-0119">Carbohydrate metabolism</keyword>
<dbReference type="InterPro" id="IPR001509">
    <property type="entry name" value="Epimerase_deHydtase"/>
</dbReference>
<accession>A0A4R0IU92</accession>
<dbReference type="EC" id="5.1.3.2" evidence="5"/>
<proteinExistence type="inferred from homology"/>
<dbReference type="Pfam" id="PF01370">
    <property type="entry name" value="Epimerase"/>
    <property type="match status" value="1"/>
</dbReference>
<comment type="caution">
    <text evidence="13">The sequence shown here is derived from an EMBL/GenBank/DDBJ whole genome shotgun (WGS) entry which is preliminary data.</text>
</comment>
<evidence type="ECO:0000313" key="14">
    <source>
        <dbReference type="Proteomes" id="UP000294225"/>
    </source>
</evidence>
<dbReference type="PANTHER" id="PTHR43725">
    <property type="entry name" value="UDP-GLUCOSE 4-EPIMERASE"/>
    <property type="match status" value="1"/>
</dbReference>
<comment type="pathway">
    <text evidence="3">Carbohydrate metabolism; galactose metabolism.</text>
</comment>
<evidence type="ECO:0000259" key="12">
    <source>
        <dbReference type="Pfam" id="PF01370"/>
    </source>
</evidence>
<name>A0A4R0IU92_9ACTN</name>
<comment type="cofactor">
    <cofactor evidence="2">
        <name>NAD(+)</name>
        <dbReference type="ChEBI" id="CHEBI:57540"/>
    </cofactor>
</comment>
<dbReference type="EMBL" id="SJKC01000003">
    <property type="protein sequence ID" value="TCC36320.1"/>
    <property type="molecule type" value="Genomic_DNA"/>
</dbReference>
<reference evidence="13 14" key="1">
    <citation type="submission" date="2019-02" db="EMBL/GenBank/DDBJ databases">
        <title>Kribbella capetownensis sp. nov. and Kribbella speibonae sp. nov., isolated from soil.</title>
        <authorList>
            <person name="Curtis S.M."/>
            <person name="Norton I."/>
            <person name="Everest G.J."/>
            <person name="Meyers P.R."/>
        </authorList>
    </citation>
    <scope>NUCLEOTIDE SEQUENCE [LARGE SCALE GENOMIC DNA]</scope>
    <source>
        <strain evidence="13 14">YM55</strain>
    </source>
</reference>
<evidence type="ECO:0000256" key="11">
    <source>
        <dbReference type="ARBA" id="ARBA00033067"/>
    </source>
</evidence>
<evidence type="ECO:0000256" key="10">
    <source>
        <dbReference type="ARBA" id="ARBA00031367"/>
    </source>
</evidence>
<dbReference type="Gene3D" id="3.40.50.720">
    <property type="entry name" value="NAD(P)-binding Rossmann-like Domain"/>
    <property type="match status" value="1"/>
</dbReference>
<dbReference type="GO" id="GO:0003978">
    <property type="term" value="F:UDP-glucose 4-epimerase activity"/>
    <property type="evidence" value="ECO:0007669"/>
    <property type="project" value="UniProtKB-EC"/>
</dbReference>
<dbReference type="RefSeq" id="WP_131498146.1">
    <property type="nucleotide sequence ID" value="NZ_SJKC01000003.1"/>
</dbReference>
<evidence type="ECO:0000313" key="13">
    <source>
        <dbReference type="EMBL" id="TCC36320.1"/>
    </source>
</evidence>
<dbReference type="NCBIfam" id="TIGR01179">
    <property type="entry name" value="galE"/>
    <property type="match status" value="1"/>
</dbReference>
<dbReference type="GO" id="GO:0033499">
    <property type="term" value="P:galactose catabolic process via UDP-galactose, Leloir pathway"/>
    <property type="evidence" value="ECO:0007669"/>
    <property type="project" value="TreeGrafter"/>
</dbReference>
<sequence length="331" mass="35651">MKVLISGGAGFIGSTIANACRDRGISTVILDDCSTGDPSFAEGHPFYMGDIADGDLIDQIMQHHPDVGVVVHCAAKVIVPESVENPLDYYETNVSKSLAFLRHLTRNGVSRLVFSSSASVYASTNRGVVDEGSAIRPSSPYAVTKAVFERVLEDSANANILRAIALRYFNPIGADPLLRSGVQHPDPPHALGLLIKCASEKGSAFTIAGTDWPTRDGSAIRDYVHVWDLAEAHVSAIQRFDSIVRQDVPFHVINIGTGTGVTVRELVDAVGRVTGAQLKVLEGTRRLGDSTGASADGTRAKELLEWEPILSLDDAVIHAMAWADRRRQPRM</sequence>
<evidence type="ECO:0000256" key="4">
    <source>
        <dbReference type="ARBA" id="ARBA00007637"/>
    </source>
</evidence>
<comment type="similarity">
    <text evidence="4">Belongs to the NAD(P)-dependent epimerase/dehydratase family.</text>
</comment>
<dbReference type="PANTHER" id="PTHR43725:SF53">
    <property type="entry name" value="UDP-ARABINOSE 4-EPIMERASE 1"/>
    <property type="match status" value="1"/>
</dbReference>
<gene>
    <name evidence="13" type="primary">galE</name>
    <name evidence="13" type="ORF">E0H92_27090</name>
</gene>
<evidence type="ECO:0000256" key="5">
    <source>
        <dbReference type="ARBA" id="ARBA00013189"/>
    </source>
</evidence>
<keyword evidence="8 13" id="KW-0413">Isomerase</keyword>
<dbReference type="InterPro" id="IPR036291">
    <property type="entry name" value="NAD(P)-bd_dom_sf"/>
</dbReference>